<keyword evidence="1" id="KW-0472">Membrane</keyword>
<keyword evidence="3" id="KW-1185">Reference proteome</keyword>
<keyword evidence="1" id="KW-1133">Transmembrane helix</keyword>
<protein>
    <submittedName>
        <fullName evidence="2">Uncharacterized protein</fullName>
    </submittedName>
</protein>
<feature type="transmembrane region" description="Helical" evidence="1">
    <location>
        <begin position="34"/>
        <end position="53"/>
    </location>
</feature>
<feature type="non-terminal residue" evidence="2">
    <location>
        <position position="1"/>
    </location>
</feature>
<evidence type="ECO:0000313" key="3">
    <source>
        <dbReference type="Proteomes" id="UP000076858"/>
    </source>
</evidence>
<sequence>VLILWLARVTVAGSEGEWQRPKLAHGTGRVDLTVLWEFAVAFYMLVIIPWGTYRTMLRRESALKIICT</sequence>
<evidence type="ECO:0000313" key="2">
    <source>
        <dbReference type="EMBL" id="KZS00005.1"/>
    </source>
</evidence>
<name>A0A164HDC7_9CRUS</name>
<keyword evidence="1" id="KW-0812">Transmembrane</keyword>
<proteinExistence type="predicted"/>
<reference evidence="2 3" key="1">
    <citation type="submission" date="2016-03" db="EMBL/GenBank/DDBJ databases">
        <title>EvidentialGene: Evidence-directed Construction of Genes on Genomes.</title>
        <authorList>
            <person name="Gilbert D.G."/>
            <person name="Choi J.-H."/>
            <person name="Mockaitis K."/>
            <person name="Colbourne J."/>
            <person name="Pfrender M."/>
        </authorList>
    </citation>
    <scope>NUCLEOTIDE SEQUENCE [LARGE SCALE GENOMIC DNA]</scope>
    <source>
        <strain evidence="2 3">Xinb3</strain>
        <tissue evidence="2">Complete organism</tissue>
    </source>
</reference>
<dbReference type="EMBL" id="LRGB01011994">
    <property type="protein sequence ID" value="KZS00005.1"/>
    <property type="molecule type" value="Genomic_DNA"/>
</dbReference>
<dbReference type="Proteomes" id="UP000076858">
    <property type="component" value="Unassembled WGS sequence"/>
</dbReference>
<accession>A0A164HDC7</accession>
<comment type="caution">
    <text evidence="2">The sequence shown here is derived from an EMBL/GenBank/DDBJ whole genome shotgun (WGS) entry which is preliminary data.</text>
</comment>
<dbReference type="AlphaFoldDB" id="A0A164HDC7"/>
<gene>
    <name evidence="2" type="ORF">APZ42_003894</name>
</gene>
<organism evidence="2 3">
    <name type="scientific">Daphnia magna</name>
    <dbReference type="NCBI Taxonomy" id="35525"/>
    <lineage>
        <taxon>Eukaryota</taxon>
        <taxon>Metazoa</taxon>
        <taxon>Ecdysozoa</taxon>
        <taxon>Arthropoda</taxon>
        <taxon>Crustacea</taxon>
        <taxon>Branchiopoda</taxon>
        <taxon>Diplostraca</taxon>
        <taxon>Cladocera</taxon>
        <taxon>Anomopoda</taxon>
        <taxon>Daphniidae</taxon>
        <taxon>Daphnia</taxon>
    </lineage>
</organism>
<evidence type="ECO:0000256" key="1">
    <source>
        <dbReference type="SAM" id="Phobius"/>
    </source>
</evidence>